<proteinExistence type="predicted"/>
<evidence type="ECO:0000256" key="1">
    <source>
        <dbReference type="ARBA" id="ARBA00004141"/>
    </source>
</evidence>
<reference evidence="13" key="1">
    <citation type="submission" date="2017-09" db="EMBL/GenBank/DDBJ databases">
        <title>Depth-based differentiation of microbial function through sediment-hosted aquifers and enrichment of novel symbionts in the deep terrestrial subsurface.</title>
        <authorList>
            <person name="Probst A.J."/>
            <person name="Ladd B."/>
            <person name="Jarett J.K."/>
            <person name="Geller-Mcgrath D.E."/>
            <person name="Sieber C.M.K."/>
            <person name="Emerson J.B."/>
            <person name="Anantharaman K."/>
            <person name="Thomas B.C."/>
            <person name="Malmstrom R."/>
            <person name="Stieglmeier M."/>
            <person name="Klingl A."/>
            <person name="Woyke T."/>
            <person name="Ryan C.M."/>
            <person name="Banfield J.F."/>
        </authorList>
    </citation>
    <scope>NUCLEOTIDE SEQUENCE [LARGE SCALE GENOMIC DNA]</scope>
</reference>
<feature type="transmembrane region" description="Helical" evidence="10">
    <location>
        <begin position="173"/>
        <end position="195"/>
    </location>
</feature>
<feature type="transmembrane region" description="Helical" evidence="10">
    <location>
        <begin position="216"/>
        <end position="249"/>
    </location>
</feature>
<protein>
    <recommendedName>
        <fullName evidence="11">Cation/H+ exchanger transmembrane domain-containing protein</fullName>
    </recommendedName>
</protein>
<feature type="transmembrane region" description="Helical" evidence="10">
    <location>
        <begin position="111"/>
        <end position="129"/>
    </location>
</feature>
<feature type="transmembrane region" description="Helical" evidence="10">
    <location>
        <begin position="6"/>
        <end position="21"/>
    </location>
</feature>
<evidence type="ECO:0000256" key="10">
    <source>
        <dbReference type="SAM" id="Phobius"/>
    </source>
</evidence>
<evidence type="ECO:0000256" key="5">
    <source>
        <dbReference type="ARBA" id="ARBA00022989"/>
    </source>
</evidence>
<evidence type="ECO:0000313" key="13">
    <source>
        <dbReference type="Proteomes" id="UP000231379"/>
    </source>
</evidence>
<dbReference type="GO" id="GO:1902600">
    <property type="term" value="P:proton transmembrane transport"/>
    <property type="evidence" value="ECO:0007669"/>
    <property type="project" value="InterPro"/>
</dbReference>
<keyword evidence="5 10" id="KW-1133">Transmembrane helix</keyword>
<evidence type="ECO:0000313" key="12">
    <source>
        <dbReference type="EMBL" id="PIR82848.1"/>
    </source>
</evidence>
<feature type="transmembrane region" description="Helical" evidence="10">
    <location>
        <begin position="261"/>
        <end position="279"/>
    </location>
</feature>
<keyword evidence="6" id="KW-0915">Sodium</keyword>
<keyword evidence="4 10" id="KW-0812">Transmembrane</keyword>
<name>A0A2H0U8W0_9BACT</name>
<dbReference type="AlphaFoldDB" id="A0A2H0U8W0"/>
<evidence type="ECO:0000256" key="8">
    <source>
        <dbReference type="ARBA" id="ARBA00023136"/>
    </source>
</evidence>
<gene>
    <name evidence="12" type="ORF">COU20_00290</name>
</gene>
<feature type="transmembrane region" description="Helical" evidence="10">
    <location>
        <begin position="141"/>
        <end position="167"/>
    </location>
</feature>
<evidence type="ECO:0000256" key="3">
    <source>
        <dbReference type="ARBA" id="ARBA00022449"/>
    </source>
</evidence>
<comment type="subcellular location">
    <subcellularLocation>
        <location evidence="1">Membrane</location>
        <topology evidence="1">Multi-pass membrane protein</topology>
    </subcellularLocation>
</comment>
<dbReference type="PANTHER" id="PTHR43562">
    <property type="entry name" value="NAPA-TYPE SODIUM/HYDROGEN ANTIPORTER"/>
    <property type="match status" value="1"/>
</dbReference>
<evidence type="ECO:0000256" key="7">
    <source>
        <dbReference type="ARBA" id="ARBA00023065"/>
    </source>
</evidence>
<keyword evidence="7" id="KW-0406">Ion transport</keyword>
<feature type="transmembrane region" description="Helical" evidence="10">
    <location>
        <begin position="28"/>
        <end position="47"/>
    </location>
</feature>
<keyword evidence="3" id="KW-0050">Antiport</keyword>
<dbReference type="Proteomes" id="UP000231379">
    <property type="component" value="Unassembled WGS sequence"/>
</dbReference>
<organism evidence="12 13">
    <name type="scientific">Candidatus Kaiserbacteria bacterium CG10_big_fil_rev_8_21_14_0_10_59_10</name>
    <dbReference type="NCBI Taxonomy" id="1974612"/>
    <lineage>
        <taxon>Bacteria</taxon>
        <taxon>Candidatus Kaiseribacteriota</taxon>
    </lineage>
</organism>
<comment type="caution">
    <text evidence="12">The sequence shown here is derived from an EMBL/GenBank/DDBJ whole genome shotgun (WGS) entry which is preliminary data.</text>
</comment>
<dbReference type="EMBL" id="PFBM01000004">
    <property type="protein sequence ID" value="PIR82848.1"/>
    <property type="molecule type" value="Genomic_DNA"/>
</dbReference>
<dbReference type="InterPro" id="IPR038770">
    <property type="entry name" value="Na+/solute_symporter_sf"/>
</dbReference>
<evidence type="ECO:0000256" key="6">
    <source>
        <dbReference type="ARBA" id="ARBA00023053"/>
    </source>
</evidence>
<dbReference type="GO" id="GO:0006814">
    <property type="term" value="P:sodium ion transport"/>
    <property type="evidence" value="ECO:0007669"/>
    <property type="project" value="UniProtKB-KW"/>
</dbReference>
<evidence type="ECO:0000256" key="2">
    <source>
        <dbReference type="ARBA" id="ARBA00022448"/>
    </source>
</evidence>
<feature type="transmembrane region" description="Helical" evidence="10">
    <location>
        <begin position="82"/>
        <end position="105"/>
    </location>
</feature>
<keyword evidence="8 10" id="KW-0472">Membrane</keyword>
<sequence length="387" mass="41136">MPEFFPFFIILLAAVLFSSLFERVRVPWVAALIVGGIIVGPYGFGLFEPDSTITFLAHVGLVFLMFMAGLETRFFESQGVKYKIAVVAAFSALIPAAVGAGVGLLFGYSPAAVILLGVIFMASSVALLVPSFQKMGLFDSVLGKTIIGSTVIVDSAALILLSVLLQIQGTTSFLHIFLFYPFLLVTLLALAWLIPRIRWALFSNYAEEQDLFERELRFVLLILVGLVVFFEFVGLHAIIAGFFAGLVLSRSIQSRILKAKLHAISYGFFIPVFFVTLGANTNIGVFWEVSGALVLTLAVLVSSMGAKFGSGFAAGKLVGFTNRESALLGAATAPSLSTTLAVAFLGFGQGIIDGGLLAAIVALSVTTSIVAPLTVGVLGRTLTSQRV</sequence>
<dbReference type="Pfam" id="PF00999">
    <property type="entry name" value="Na_H_Exchanger"/>
    <property type="match status" value="1"/>
</dbReference>
<keyword evidence="2" id="KW-0813">Transport</keyword>
<feature type="domain" description="Cation/H+ exchanger transmembrane" evidence="11">
    <location>
        <begin position="13"/>
        <end position="378"/>
    </location>
</feature>
<evidence type="ECO:0000259" key="11">
    <source>
        <dbReference type="Pfam" id="PF00999"/>
    </source>
</evidence>
<dbReference type="PANTHER" id="PTHR43562:SF3">
    <property type="entry name" value="SODIUM ION_PROTON EXCHANGER (EUROFUNG)"/>
    <property type="match status" value="1"/>
</dbReference>
<evidence type="ECO:0000256" key="4">
    <source>
        <dbReference type="ARBA" id="ARBA00022692"/>
    </source>
</evidence>
<feature type="transmembrane region" description="Helical" evidence="10">
    <location>
        <begin position="354"/>
        <end position="378"/>
    </location>
</feature>
<accession>A0A2H0U8W0</accession>
<dbReference type="GO" id="GO:0016020">
    <property type="term" value="C:membrane"/>
    <property type="evidence" value="ECO:0007669"/>
    <property type="project" value="UniProtKB-SubCell"/>
</dbReference>
<keyword evidence="9" id="KW-0739">Sodium transport</keyword>
<dbReference type="GO" id="GO:0015297">
    <property type="term" value="F:antiporter activity"/>
    <property type="evidence" value="ECO:0007669"/>
    <property type="project" value="UniProtKB-KW"/>
</dbReference>
<feature type="transmembrane region" description="Helical" evidence="10">
    <location>
        <begin position="286"/>
        <end position="306"/>
    </location>
</feature>
<feature type="transmembrane region" description="Helical" evidence="10">
    <location>
        <begin position="326"/>
        <end position="347"/>
    </location>
</feature>
<evidence type="ECO:0000256" key="9">
    <source>
        <dbReference type="ARBA" id="ARBA00023201"/>
    </source>
</evidence>
<dbReference type="Gene3D" id="1.20.1530.20">
    <property type="match status" value="1"/>
</dbReference>
<feature type="transmembrane region" description="Helical" evidence="10">
    <location>
        <begin position="53"/>
        <end position="70"/>
    </location>
</feature>
<feature type="non-terminal residue" evidence="12">
    <location>
        <position position="387"/>
    </location>
</feature>
<dbReference type="InterPro" id="IPR006153">
    <property type="entry name" value="Cation/H_exchanger_TM"/>
</dbReference>